<dbReference type="PROSITE" id="PS51318">
    <property type="entry name" value="TAT"/>
    <property type="match status" value="1"/>
</dbReference>
<dbReference type="PANTHER" id="PTHR42928:SF5">
    <property type="entry name" value="BLR1237 PROTEIN"/>
    <property type="match status" value="1"/>
</dbReference>
<accession>D5RJ15</accession>
<protein>
    <submittedName>
        <fullName evidence="3">Tat pathway signal sequence domain protein</fullName>
    </submittedName>
</protein>
<evidence type="ECO:0000313" key="3">
    <source>
        <dbReference type="EMBL" id="EFH12709.1"/>
    </source>
</evidence>
<dbReference type="HOGENOM" id="CLU_045683_0_0_5"/>
<organism evidence="3 4">
    <name type="scientific">Pseudoroseomonas cervicalis ATCC 49957</name>
    <dbReference type="NCBI Taxonomy" id="525371"/>
    <lineage>
        <taxon>Bacteria</taxon>
        <taxon>Pseudomonadati</taxon>
        <taxon>Pseudomonadota</taxon>
        <taxon>Alphaproteobacteria</taxon>
        <taxon>Acetobacterales</taxon>
        <taxon>Roseomonadaceae</taxon>
        <taxon>Roseomonas</taxon>
    </lineage>
</organism>
<sequence length="349" mass="35972">MRSLARAPLAPHILADGPGPGLSRRALGRLALAGAALPLAAGPAFAAFPDRTITIVVPFAPAGATDLAGRVLAERMGPLLTEGGRAVVENRPGAGSALGADVVRRARADGYTLLVGSASTLAVAPAAQPKVARYNPAEDFTPIAIVGTSAMGLVVPTASGIRSVPELVARLREGAGRDGYASSGVGGVAHLAGALFSKLAEAPANHIPYRGGSSVAEALMKQEVLFAIDQIASIVGQIRDGALTLLAVTTRERDRNFPEVPTLAEAGIAEYELSTWTALVGPKDLPADVTTALNRAANTALREPALRERLSSSGTDPRDDSTPESTRAFLVEEFARFQAIVARTGLQID</sequence>
<dbReference type="OrthoDB" id="7250553at2"/>
<proteinExistence type="inferred from homology"/>
<dbReference type="InterPro" id="IPR006311">
    <property type="entry name" value="TAT_signal"/>
</dbReference>
<keyword evidence="4" id="KW-1185">Reference proteome</keyword>
<dbReference type="Proteomes" id="UP000005324">
    <property type="component" value="Unassembled WGS sequence"/>
</dbReference>
<dbReference type="PANTHER" id="PTHR42928">
    <property type="entry name" value="TRICARBOXYLATE-BINDING PROTEIN"/>
    <property type="match status" value="1"/>
</dbReference>
<evidence type="ECO:0000256" key="2">
    <source>
        <dbReference type="SAM" id="MobiDB-lite"/>
    </source>
</evidence>
<dbReference type="Pfam" id="PF03401">
    <property type="entry name" value="TctC"/>
    <property type="match status" value="1"/>
</dbReference>
<dbReference type="EMBL" id="ADVL01000178">
    <property type="protein sequence ID" value="EFH12709.1"/>
    <property type="molecule type" value="Genomic_DNA"/>
</dbReference>
<name>D5RJ15_9PROT</name>
<dbReference type="RefSeq" id="WP_007004134.1">
    <property type="nucleotide sequence ID" value="NZ_GG770778.1"/>
</dbReference>
<dbReference type="AlphaFoldDB" id="D5RJ15"/>
<dbReference type="Gene3D" id="3.40.190.150">
    <property type="entry name" value="Bordetella uptake gene, domain 1"/>
    <property type="match status" value="1"/>
</dbReference>
<feature type="compositionally biased region" description="Basic and acidic residues" evidence="2">
    <location>
        <begin position="304"/>
        <end position="321"/>
    </location>
</feature>
<dbReference type="Gene3D" id="3.40.190.10">
    <property type="entry name" value="Periplasmic binding protein-like II"/>
    <property type="match status" value="1"/>
</dbReference>
<reference evidence="3 4" key="1">
    <citation type="submission" date="2010-04" db="EMBL/GenBank/DDBJ databases">
        <authorList>
            <person name="Qin X."/>
            <person name="Bachman B."/>
            <person name="Battles P."/>
            <person name="Bell A."/>
            <person name="Bess C."/>
            <person name="Bickham C."/>
            <person name="Chaboub L."/>
            <person name="Chen D."/>
            <person name="Coyle M."/>
            <person name="Deiros D.R."/>
            <person name="Dinh H."/>
            <person name="Forbes L."/>
            <person name="Fowler G."/>
            <person name="Francisco L."/>
            <person name="Fu Q."/>
            <person name="Gubbala S."/>
            <person name="Hale W."/>
            <person name="Han Y."/>
            <person name="Hemphill L."/>
            <person name="Highlander S.K."/>
            <person name="Hirani K."/>
            <person name="Hogues M."/>
            <person name="Jackson L."/>
            <person name="Jakkamsetti A."/>
            <person name="Javaid M."/>
            <person name="Jiang H."/>
            <person name="Korchina V."/>
            <person name="Kovar C."/>
            <person name="Lara F."/>
            <person name="Lee S."/>
            <person name="Mata R."/>
            <person name="Mathew T."/>
            <person name="Moen C."/>
            <person name="Morales K."/>
            <person name="Munidasa M."/>
            <person name="Nazareth L."/>
            <person name="Ngo R."/>
            <person name="Nguyen L."/>
            <person name="Okwuonu G."/>
            <person name="Ongeri F."/>
            <person name="Patil S."/>
            <person name="Petrosino J."/>
            <person name="Pham C."/>
            <person name="Pham P."/>
            <person name="Pu L.-L."/>
            <person name="Puazo M."/>
            <person name="Raj R."/>
            <person name="Reid J."/>
            <person name="Rouhana J."/>
            <person name="Saada N."/>
            <person name="Shang Y."/>
            <person name="Simmons D."/>
            <person name="Thornton R."/>
            <person name="Warren J."/>
            <person name="Weissenberger G."/>
            <person name="Zhang J."/>
            <person name="Zhang L."/>
            <person name="Zhou C."/>
            <person name="Zhu D."/>
            <person name="Muzny D."/>
            <person name="Worley K."/>
            <person name="Gibbs R."/>
        </authorList>
    </citation>
    <scope>NUCLEOTIDE SEQUENCE [LARGE SCALE GENOMIC DNA]</scope>
    <source>
        <strain evidence="3 4">ATCC 49957</strain>
    </source>
</reference>
<gene>
    <name evidence="3" type="ORF">HMPREF0731_1075</name>
</gene>
<evidence type="ECO:0000256" key="1">
    <source>
        <dbReference type="ARBA" id="ARBA00006987"/>
    </source>
</evidence>
<comment type="caution">
    <text evidence="3">The sequence shown here is derived from an EMBL/GenBank/DDBJ whole genome shotgun (WGS) entry which is preliminary data.</text>
</comment>
<dbReference type="CDD" id="cd07012">
    <property type="entry name" value="PBP2_Bug_TTT"/>
    <property type="match status" value="1"/>
</dbReference>
<dbReference type="InterPro" id="IPR005064">
    <property type="entry name" value="BUG"/>
</dbReference>
<dbReference type="PIRSF" id="PIRSF017082">
    <property type="entry name" value="YflP"/>
    <property type="match status" value="1"/>
</dbReference>
<dbReference type="InterPro" id="IPR042100">
    <property type="entry name" value="Bug_dom1"/>
</dbReference>
<evidence type="ECO:0000313" key="4">
    <source>
        <dbReference type="Proteomes" id="UP000005324"/>
    </source>
</evidence>
<comment type="similarity">
    <text evidence="1">Belongs to the UPF0065 (bug) family.</text>
</comment>
<feature type="region of interest" description="Disordered" evidence="2">
    <location>
        <begin position="304"/>
        <end position="324"/>
    </location>
</feature>